<dbReference type="Pfam" id="PF23398">
    <property type="entry name" value="FAZ1_cons"/>
    <property type="match status" value="1"/>
</dbReference>
<accession>A0A836I934</accession>
<feature type="region of interest" description="Disordered" evidence="1">
    <location>
        <begin position="326"/>
        <end position="347"/>
    </location>
</feature>
<feature type="region of interest" description="Disordered" evidence="1">
    <location>
        <begin position="1284"/>
        <end position="1341"/>
    </location>
</feature>
<feature type="compositionally biased region" description="Polar residues" evidence="1">
    <location>
        <begin position="1323"/>
        <end position="1340"/>
    </location>
</feature>
<dbReference type="KEGG" id="phet:94292589"/>
<comment type="caution">
    <text evidence="3">The sequence shown here is derived from an EMBL/GenBank/DDBJ whole genome shotgun (WGS) entry which is preliminary data.</text>
</comment>
<feature type="region of interest" description="Disordered" evidence="1">
    <location>
        <begin position="1623"/>
        <end position="1776"/>
    </location>
</feature>
<protein>
    <recommendedName>
        <fullName evidence="2">Flagellar attachment zone protein 1 conserved domain-containing protein</fullName>
    </recommendedName>
</protein>
<feature type="compositionally biased region" description="Low complexity" evidence="1">
    <location>
        <begin position="537"/>
        <end position="551"/>
    </location>
</feature>
<evidence type="ECO:0000313" key="3">
    <source>
        <dbReference type="EMBL" id="KAG5507614.1"/>
    </source>
</evidence>
<evidence type="ECO:0000256" key="1">
    <source>
        <dbReference type="SAM" id="MobiDB-lite"/>
    </source>
</evidence>
<feature type="compositionally biased region" description="Low complexity" evidence="1">
    <location>
        <begin position="474"/>
        <end position="494"/>
    </location>
</feature>
<feature type="compositionally biased region" description="Low complexity" evidence="1">
    <location>
        <begin position="1679"/>
        <end position="1691"/>
    </location>
</feature>
<feature type="compositionally biased region" description="Low complexity" evidence="1">
    <location>
        <begin position="752"/>
        <end position="765"/>
    </location>
</feature>
<evidence type="ECO:0000259" key="2">
    <source>
        <dbReference type="Pfam" id="PF23398"/>
    </source>
</evidence>
<sequence length="1776" mass="188492">MTTMKNRDADLYSDVADVLGMLRDTLAAYMSSLRDDGSCEPENDSALGSAFSSFINTSAASELSSNHQYITKNIPRLLDLCSSVQCRLNTIASLTCQSPQIFGTESSSVSKGEVRPAPTATHDGGVACALVTRRLGDVMENAHMMRGLVKLQQQQQTQQQRTYKLRQRPSHSAFRNLSDDNEGPLRMEQLIRVMMYNLGDTEQLLRIAYPEDRFPRERAREGDCSLSLNSPVAHHSPSYPSGRYEGPNSGGADREGSRHNRRSDKGPRDSTCYGHRSSSSSSSDVRRWRSSPVTPRSSVDTTPYVRHSSSLDRPIFSIGRCATPSPVNLKDNSEAPQHVRAAGTSSLSQTGAHSAALMLAMSGQADSSSSLPSTSLAQKSPPQRMPLASAEPSDCDDHDSAFCETVLGDTATPERPLRARDDLLSNPVVRRGSANIDNNGRSANNCGGNALLSLQRLNSGVGCSMMQLAPFGPRRSSLTSLKRSTSSSGSTISTTLTEIEKIDTSSTPLPHRRPELANSATASILTMNTGLGEVPRTSLKTTTPRASTTTAHRSNASVGDWDSADHRGNGDRVNYVNHAARQLGGGDVDRALPPCLGLPPRSPRQQSFQGLAPGHASVDPNARMTTTHTQRLPGELWGVIMADHCALMEDVLREEVTDLFNYGETMTIIRSEDVRDVCFTAVGSELDIRIQLEHYPSLSEAEINMRLSLCAYPHMEKLYEEFFVEYQAKEFDSFENSTTTPGSATPRCTDVRSGSSSSSRASSGRDAGETRSSHGSVEKCPLSITSDQNAADSPSPYMAAAACTSPSLINTEPSKISIASDAATALNALGVPSQKASTKAGTEDLRGAGAEAFTDDAPTDFVAGETETLFHEKATEPSVSRHPHTVRIPGAHWERLLASSVPEKGDLKAAFVRDTGLALGVLPSEARATCQEVLFWSGSLVVSFVWDNAELYPGSVPLSAPAIDTALQKCLFQSVRALYASACAAFHLDNDLAMVPAAKHPNTATGGVVGGGGGGGGGGVGIVESPAAHLDPPSKSKLRLAYSEATKMASNLHSNTEKKEVAEALKSSWECGPPTESSHMPAEQDQSPGVSSAAVSKAASPQQRPQGAPMPSFNRYSSPTSNTSLEALPRVTAPQPMAGPTVHPPKAQLPREKEGSPVSNRRFVDTDHPPVSAASPSSSTVAVRRVTLKNSAESTTLNKLAPAQRAPESVLCQRNPTLAERGADTDTPTPAAGNMPHLLLSSTRARGQAEASGDSTAGHRCNQTDTGVAAVTSTTPRSHAALLQSSRTHPSAKATPSTAPKPPAPAIKQEEANISTTTTTTTLSKKNSTPAASTSSQQPPLSIEHLQKHRLLPTSSRMPTEPLSALAQASAVVLPGPVSSSSALETQEVAAAQGGRLPATVQVAGAPDAAYTTGTAPLSFVLPAPTAGSTRKVSQSTPHTVASTTSSTSRDRAPSVYTVYQLSTQCTTQAGQPRGIEAIWATHSVNRVHQDGTALKEASAATNVGAVVEDHTDNKKHDKALGSLGLLWVQELGLQLNHLTVVQVRRDSAAARANMQPGDTLRAMEGQILLSQRDFLRAVVQQQQQLRKGGGERLVVVTAVTNRGRDATYRLCIPPLHHDKAVPHLNLPSGAGVQPMRKSPPVSRDRLELTVGQKKPKTPRRARSVSAGKSIPAGCGSERQQQQRGLQRPTQKSPRAPARKEASVSARTRVNSIGASVREGHARTSRSSVSMLRHTEAPDMVYSSAAGPGGARMLPQSPRGTYGSGSLSARMKSPLP</sequence>
<feature type="compositionally biased region" description="Basic residues" evidence="1">
    <location>
        <begin position="1654"/>
        <end position="1663"/>
    </location>
</feature>
<dbReference type="Proteomes" id="UP000674318">
    <property type="component" value="Unassembled WGS sequence"/>
</dbReference>
<feature type="domain" description="Flagellar attachment zone protein 1 conserved" evidence="2">
    <location>
        <begin position="624"/>
        <end position="720"/>
    </location>
</feature>
<proteinExistence type="predicted"/>
<organism evidence="3 4">
    <name type="scientific">Porcisia hertigi</name>
    <dbReference type="NCBI Taxonomy" id="2761500"/>
    <lineage>
        <taxon>Eukaryota</taxon>
        <taxon>Discoba</taxon>
        <taxon>Euglenozoa</taxon>
        <taxon>Kinetoplastea</taxon>
        <taxon>Metakinetoplastina</taxon>
        <taxon>Trypanosomatida</taxon>
        <taxon>Trypanosomatidae</taxon>
        <taxon>Leishmaniinae</taxon>
        <taxon>Porcisia</taxon>
    </lineage>
</organism>
<feature type="region of interest" description="Disordered" evidence="1">
    <location>
        <begin position="1428"/>
        <end position="1450"/>
    </location>
</feature>
<dbReference type="GeneID" id="94292589"/>
<feature type="region of interest" description="Disordered" evidence="1">
    <location>
        <begin position="534"/>
        <end position="565"/>
    </location>
</feature>
<feature type="compositionally biased region" description="Low complexity" evidence="1">
    <location>
        <begin position="1436"/>
        <end position="1448"/>
    </location>
</feature>
<dbReference type="OrthoDB" id="266961at2759"/>
<name>A0A836I934_9TRYP</name>
<keyword evidence="4" id="KW-1185">Reference proteome</keyword>
<dbReference type="RefSeq" id="XP_067757929.1">
    <property type="nucleotide sequence ID" value="XM_067902512.1"/>
</dbReference>
<dbReference type="SUPFAM" id="SSF50156">
    <property type="entry name" value="PDZ domain-like"/>
    <property type="match status" value="1"/>
</dbReference>
<feature type="region of interest" description="Disordered" evidence="1">
    <location>
        <begin position="220"/>
        <end position="307"/>
    </location>
</feature>
<gene>
    <name evidence="3" type="ORF">JKF63_06563</name>
</gene>
<feature type="compositionally biased region" description="Polar residues" evidence="1">
    <location>
        <begin position="1705"/>
        <end position="1714"/>
    </location>
</feature>
<feature type="compositionally biased region" description="Polar residues" evidence="1">
    <location>
        <begin position="783"/>
        <end position="792"/>
    </location>
</feature>
<evidence type="ECO:0000313" key="4">
    <source>
        <dbReference type="Proteomes" id="UP000674318"/>
    </source>
</evidence>
<feature type="compositionally biased region" description="Low complexity" evidence="1">
    <location>
        <begin position="367"/>
        <end position="376"/>
    </location>
</feature>
<feature type="compositionally biased region" description="Low complexity" evidence="1">
    <location>
        <begin position="1090"/>
        <end position="1100"/>
    </location>
</feature>
<feature type="compositionally biased region" description="Low complexity" evidence="1">
    <location>
        <begin position="1169"/>
        <end position="1182"/>
    </location>
</feature>
<feature type="compositionally biased region" description="Polar residues" evidence="1">
    <location>
        <begin position="734"/>
        <end position="743"/>
    </location>
</feature>
<feature type="compositionally biased region" description="Polar residues" evidence="1">
    <location>
        <begin position="1114"/>
        <end position="1125"/>
    </location>
</feature>
<feature type="region of interest" description="Disordered" evidence="1">
    <location>
        <begin position="734"/>
        <end position="797"/>
    </location>
</feature>
<feature type="region of interest" description="Disordered" evidence="1">
    <location>
        <begin position="471"/>
        <end position="494"/>
    </location>
</feature>
<feature type="compositionally biased region" description="Basic and acidic residues" evidence="1">
    <location>
        <begin position="252"/>
        <end position="268"/>
    </location>
</feature>
<feature type="region of interest" description="Disordered" evidence="1">
    <location>
        <begin position="154"/>
        <end position="181"/>
    </location>
</feature>
<dbReference type="InterPro" id="IPR056614">
    <property type="entry name" value="FAZ1_cons"/>
</dbReference>
<feature type="region of interest" description="Disordered" evidence="1">
    <location>
        <begin position="363"/>
        <end position="401"/>
    </location>
</feature>
<feature type="compositionally biased region" description="Polar residues" evidence="1">
    <location>
        <begin position="292"/>
        <end position="301"/>
    </location>
</feature>
<feature type="region of interest" description="Disordered" evidence="1">
    <location>
        <begin position="1048"/>
        <end position="1182"/>
    </location>
</feature>
<dbReference type="InterPro" id="IPR036034">
    <property type="entry name" value="PDZ_sf"/>
</dbReference>
<feature type="region of interest" description="Disordered" evidence="1">
    <location>
        <begin position="1243"/>
        <end position="1263"/>
    </location>
</feature>
<dbReference type="EMBL" id="JAFJZO010000018">
    <property type="protein sequence ID" value="KAG5507614.1"/>
    <property type="molecule type" value="Genomic_DNA"/>
</dbReference>
<reference evidence="3 4" key="1">
    <citation type="submission" date="2021-02" db="EMBL/GenBank/DDBJ databases">
        <title>Porcisia hertigi Genome sequencing and assembly.</title>
        <authorList>
            <person name="Almutairi H."/>
            <person name="Gatherer D."/>
        </authorList>
    </citation>
    <scope>NUCLEOTIDE SEQUENCE [LARGE SCALE GENOMIC DNA]</scope>
    <source>
        <strain evidence="3 4">C119</strain>
    </source>
</reference>